<feature type="domain" description="N-acetyltransferase" evidence="3">
    <location>
        <begin position="6"/>
        <end position="151"/>
    </location>
</feature>
<dbReference type="GO" id="GO:0004596">
    <property type="term" value="F:protein-N-terminal amino-acid acetyltransferase activity"/>
    <property type="evidence" value="ECO:0007669"/>
    <property type="project" value="InterPro"/>
</dbReference>
<dbReference type="PANTHER" id="PTHR23091:SF4">
    <property type="entry name" value="N-TERMINAL AMINO-ACID N(ALPHA)-ACETYLTRANSFERASE NATA"/>
    <property type="match status" value="1"/>
</dbReference>
<protein>
    <submittedName>
        <fullName evidence="4">GCN5 family acetyltransferase</fullName>
    </submittedName>
    <submittedName>
        <fullName evidence="5">N-acetyltransferase</fullName>
    </submittedName>
</protein>
<gene>
    <name evidence="5" type="ORF">CJF24_17055</name>
    <name evidence="4" type="ORF">WM43_14840</name>
</gene>
<dbReference type="EMBL" id="NQMC01000058">
    <property type="protein sequence ID" value="TYD42068.1"/>
    <property type="molecule type" value="Genomic_DNA"/>
</dbReference>
<dbReference type="InterPro" id="IPR000182">
    <property type="entry name" value="GNAT_dom"/>
</dbReference>
<dbReference type="Pfam" id="PF00583">
    <property type="entry name" value="Acetyltransf_1"/>
    <property type="match status" value="1"/>
</dbReference>
<evidence type="ECO:0000313" key="5">
    <source>
        <dbReference type="EMBL" id="TYD42068.1"/>
    </source>
</evidence>
<keyword evidence="1" id="KW-0808">Transferase</keyword>
<evidence type="ECO:0000313" key="7">
    <source>
        <dbReference type="Proteomes" id="UP000323129"/>
    </source>
</evidence>
<organism evidence="4 6">
    <name type="scientific">Aeromonas veronii</name>
    <dbReference type="NCBI Taxonomy" id="654"/>
    <lineage>
        <taxon>Bacteria</taxon>
        <taxon>Pseudomonadati</taxon>
        <taxon>Pseudomonadota</taxon>
        <taxon>Gammaproteobacteria</taxon>
        <taxon>Aeromonadales</taxon>
        <taxon>Aeromonadaceae</taxon>
        <taxon>Aeromonas</taxon>
    </lineage>
</organism>
<dbReference type="EMBL" id="CP014774">
    <property type="protein sequence ID" value="ANB53846.1"/>
    <property type="molecule type" value="Genomic_DNA"/>
</dbReference>
<dbReference type="OrthoDB" id="5187710at2"/>
<evidence type="ECO:0000313" key="6">
    <source>
        <dbReference type="Proteomes" id="UP000076809"/>
    </source>
</evidence>
<keyword evidence="7" id="KW-1185">Reference proteome</keyword>
<sequence>MHHNPPLLRTATHHDMHAIWQIDAKVFGEDVYPAFFFRQAMDLWPELLLVAEYEGQLVGYVLGGFGQERSQGWVLSLAVLPEARGFGLAERMMRQMEANQQALQISELRLTVDPANPAQRLYYRLGYTLQAEVADYFGPGEDRLLLVKTLSGTAAIQGQNRLQNA</sequence>
<evidence type="ECO:0000256" key="1">
    <source>
        <dbReference type="ARBA" id="ARBA00022679"/>
    </source>
</evidence>
<keyword evidence="2" id="KW-0012">Acyltransferase</keyword>
<dbReference type="InterPro" id="IPR045047">
    <property type="entry name" value="Ard1-like"/>
</dbReference>
<evidence type="ECO:0000313" key="4">
    <source>
        <dbReference type="EMBL" id="ANB53846.1"/>
    </source>
</evidence>
<reference evidence="4 6" key="1">
    <citation type="journal article" date="2016" name="J. Clin. Microbiol.">
        <title>Detection and Whole-Genome Sequencing of Carbapenemase-Producing Aeromonas hydrophila Isolates from Routine Perirectal Surveillance Culture.</title>
        <authorList>
            <person name="Hughes H.Y."/>
            <person name="Conlan S.P."/>
            <person name="Lau A.F."/>
            <person name="Dekker J.P."/>
            <person name="Michelin A.V."/>
            <person name="Youn J.H."/>
            <person name="Henderson D.K."/>
            <person name="Frank K.M."/>
            <person name="Segre J.A."/>
            <person name="Palmore T.N."/>
        </authorList>
    </citation>
    <scope>NUCLEOTIDE SEQUENCE [LARGE SCALE GENOMIC DNA]</scope>
    <source>
        <strain evidence="4 6">AVNIH1</strain>
    </source>
</reference>
<proteinExistence type="predicted"/>
<dbReference type="InterPro" id="IPR016181">
    <property type="entry name" value="Acyl_CoA_acyltransferase"/>
</dbReference>
<name>A0A160EWV0_AERVE</name>
<dbReference type="Proteomes" id="UP000076809">
    <property type="component" value="Chromosome"/>
</dbReference>
<dbReference type="PROSITE" id="PS51186">
    <property type="entry name" value="GNAT"/>
    <property type="match status" value="1"/>
</dbReference>
<accession>A0A160EWV0</accession>
<dbReference type="Proteomes" id="UP000323129">
    <property type="component" value="Unassembled WGS sequence"/>
</dbReference>
<dbReference type="RefSeq" id="WP_064339292.1">
    <property type="nucleotide sequence ID" value="NZ_CAWMVB010000020.1"/>
</dbReference>
<dbReference type="Gene3D" id="3.40.630.30">
    <property type="match status" value="1"/>
</dbReference>
<dbReference type="AlphaFoldDB" id="A0A160EWV0"/>
<evidence type="ECO:0000256" key="2">
    <source>
        <dbReference type="ARBA" id="ARBA00023315"/>
    </source>
</evidence>
<dbReference type="GO" id="GO:0031415">
    <property type="term" value="C:NatA complex"/>
    <property type="evidence" value="ECO:0007669"/>
    <property type="project" value="InterPro"/>
</dbReference>
<dbReference type="CDD" id="cd04301">
    <property type="entry name" value="NAT_SF"/>
    <property type="match status" value="1"/>
</dbReference>
<dbReference type="PANTHER" id="PTHR23091">
    <property type="entry name" value="N-TERMINAL ACETYLTRANSFERASE"/>
    <property type="match status" value="1"/>
</dbReference>
<dbReference type="SUPFAM" id="SSF55729">
    <property type="entry name" value="Acyl-CoA N-acyltransferases (Nat)"/>
    <property type="match status" value="1"/>
</dbReference>
<reference evidence="5 7" key="2">
    <citation type="submission" date="2017-08" db="EMBL/GenBank/DDBJ databases">
        <title>Aeromonas veronii bv sobria strain NS22 whole genome sequencing.</title>
        <authorList>
            <person name="Katharios P."/>
            <person name="Ha V.Q."/>
            <person name="Smyrli M."/>
        </authorList>
    </citation>
    <scope>NUCLEOTIDE SEQUENCE [LARGE SCALE GENOMIC DNA]</scope>
    <source>
        <strain evidence="5 7">NS22</strain>
    </source>
</reference>
<evidence type="ECO:0000259" key="3">
    <source>
        <dbReference type="PROSITE" id="PS51186"/>
    </source>
</evidence>